<dbReference type="PANTHER" id="PTHR45733:SF10">
    <property type="entry name" value="FORMIN-LIKE PROTEIN 15A-RELATED"/>
    <property type="match status" value="1"/>
</dbReference>
<evidence type="ECO:0000313" key="3">
    <source>
        <dbReference type="EnsemblPlants" id="Kaladp0967s0028.1.v1.1"/>
    </source>
</evidence>
<dbReference type="Gramene" id="Kaladp0967s0028.1.v1.1">
    <property type="protein sequence ID" value="Kaladp0967s0028.1.v1.1"/>
    <property type="gene ID" value="Kaladp0967s0028.v1.1"/>
</dbReference>
<dbReference type="OMA" id="FETPRTK"/>
<sequence length="347" mass="39896">MAQFRRFFNSKPPPDRLVEMSEKVYVFDCCFSTDVMAEDEYKASMTDITIQLQDHFPDASIMVSNFREGDKRSHISDLLNQYDITVIDYPRQYEGFPILPLEMIHHFLQTTQSCGGWPVLAFMLAGLLLHGKQHSREQETLEMVYNLAPKELLRLWPPLDPQSSQLRYLRYISRRNLEADWPPVDTPLLLDCIILRAIPLFDGGKGCRPVVRVSSKLLFSSPRVKKQPRYYKQAEAMLVKIDVHCRIQGDVVLECVHLDDDLTREHVIFKAMFNAGFVTSDSLTLSRDEVDVLWDSREQFSEDFKAEMLFLDTHGIIAVDGVISSGSASEDGNETERCLPNTFFIDD</sequence>
<dbReference type="Gene3D" id="2.60.40.1110">
    <property type="match status" value="1"/>
</dbReference>
<dbReference type="PANTHER" id="PTHR45733">
    <property type="entry name" value="FORMIN-J"/>
    <property type="match status" value="1"/>
</dbReference>
<dbReference type="InterPro" id="IPR014020">
    <property type="entry name" value="Tensin_C2-dom"/>
</dbReference>
<evidence type="ECO:0000256" key="1">
    <source>
        <dbReference type="ARBA" id="ARBA00022912"/>
    </source>
</evidence>
<keyword evidence="1" id="KW-0378">Hydrolase</keyword>
<dbReference type="Gene3D" id="3.90.190.10">
    <property type="entry name" value="Protein tyrosine phosphatase superfamily"/>
    <property type="match status" value="1"/>
</dbReference>
<reference evidence="3" key="1">
    <citation type="submission" date="2021-01" db="UniProtKB">
        <authorList>
            <consortium name="EnsemblPlants"/>
        </authorList>
    </citation>
    <scope>IDENTIFICATION</scope>
</reference>
<dbReference type="EnsemblPlants" id="Kaladp0967s0028.1.v1.1">
    <property type="protein sequence ID" value="Kaladp0967s0028.1.v1.1"/>
    <property type="gene ID" value="Kaladp0967s0028.v1.1"/>
</dbReference>
<accession>A0A7N0VJB9</accession>
<feature type="domain" description="C2 tensin-type" evidence="2">
    <location>
        <begin position="185"/>
        <end position="313"/>
    </location>
</feature>
<organism evidence="3 4">
    <name type="scientific">Kalanchoe fedtschenkoi</name>
    <name type="common">Lavender scallops</name>
    <name type="synonym">South American air plant</name>
    <dbReference type="NCBI Taxonomy" id="63787"/>
    <lineage>
        <taxon>Eukaryota</taxon>
        <taxon>Viridiplantae</taxon>
        <taxon>Streptophyta</taxon>
        <taxon>Embryophyta</taxon>
        <taxon>Tracheophyta</taxon>
        <taxon>Spermatophyta</taxon>
        <taxon>Magnoliopsida</taxon>
        <taxon>eudicotyledons</taxon>
        <taxon>Gunneridae</taxon>
        <taxon>Pentapetalae</taxon>
        <taxon>Saxifragales</taxon>
        <taxon>Crassulaceae</taxon>
        <taxon>Kalanchoe</taxon>
    </lineage>
</organism>
<dbReference type="AlphaFoldDB" id="A0A7N0VJB9"/>
<dbReference type="GO" id="GO:0004721">
    <property type="term" value="F:phosphoprotein phosphatase activity"/>
    <property type="evidence" value="ECO:0007669"/>
    <property type="project" value="UniProtKB-KW"/>
</dbReference>
<evidence type="ECO:0000259" key="2">
    <source>
        <dbReference type="PROSITE" id="PS51182"/>
    </source>
</evidence>
<dbReference type="SUPFAM" id="SSF49562">
    <property type="entry name" value="C2 domain (Calcium/lipid-binding domain, CaLB)"/>
    <property type="match status" value="1"/>
</dbReference>
<dbReference type="InterPro" id="IPR035892">
    <property type="entry name" value="C2_domain_sf"/>
</dbReference>
<dbReference type="Pfam" id="PF10409">
    <property type="entry name" value="PTEN_C2"/>
    <property type="match status" value="1"/>
</dbReference>
<dbReference type="SMART" id="SM01326">
    <property type="entry name" value="PTEN_C2"/>
    <property type="match status" value="1"/>
</dbReference>
<evidence type="ECO:0000313" key="4">
    <source>
        <dbReference type="Proteomes" id="UP000594263"/>
    </source>
</evidence>
<dbReference type="InterPro" id="IPR029021">
    <property type="entry name" value="Prot-tyrosine_phosphatase-like"/>
</dbReference>
<dbReference type="PROSITE" id="PS51182">
    <property type="entry name" value="C2_TENSIN"/>
    <property type="match status" value="1"/>
</dbReference>
<keyword evidence="4" id="KW-1185">Reference proteome</keyword>
<keyword evidence="1" id="KW-0904">Protein phosphatase</keyword>
<proteinExistence type="predicted"/>
<name>A0A7N0VJB9_KALFE</name>
<protein>
    <recommendedName>
        <fullName evidence="2">C2 tensin-type domain-containing protein</fullName>
    </recommendedName>
</protein>
<dbReference type="Proteomes" id="UP000594263">
    <property type="component" value="Unplaced"/>
</dbReference>
<dbReference type="InterPro" id="IPR051144">
    <property type="entry name" value="Formin_homology_domain"/>
</dbReference>